<organism evidence="2 3">
    <name type="scientific">Roseateles koreensis</name>
    <dbReference type="NCBI Taxonomy" id="2987526"/>
    <lineage>
        <taxon>Bacteria</taxon>
        <taxon>Pseudomonadati</taxon>
        <taxon>Pseudomonadota</taxon>
        <taxon>Betaproteobacteria</taxon>
        <taxon>Burkholderiales</taxon>
        <taxon>Sphaerotilaceae</taxon>
        <taxon>Roseateles</taxon>
    </lineage>
</organism>
<keyword evidence="3" id="KW-1185">Reference proteome</keyword>
<dbReference type="InterPro" id="IPR012908">
    <property type="entry name" value="PGAP1-ab_dom-like"/>
</dbReference>
<reference evidence="2 3" key="1">
    <citation type="submission" date="2022-10" db="EMBL/GenBank/DDBJ databases">
        <title>paucibacter sp. hw8 Genome sequencing.</title>
        <authorList>
            <person name="Park S."/>
        </authorList>
    </citation>
    <scope>NUCLEOTIDE SEQUENCE [LARGE SCALE GENOMIC DNA]</scope>
    <source>
        <strain evidence="3">hw8</strain>
    </source>
</reference>
<dbReference type="InterPro" id="IPR029058">
    <property type="entry name" value="AB_hydrolase_fold"/>
</dbReference>
<dbReference type="Proteomes" id="UP001219862">
    <property type="component" value="Unassembled WGS sequence"/>
</dbReference>
<evidence type="ECO:0000313" key="3">
    <source>
        <dbReference type="Proteomes" id="UP001219862"/>
    </source>
</evidence>
<dbReference type="Pfam" id="PF07819">
    <property type="entry name" value="PGAP1"/>
    <property type="match status" value="1"/>
</dbReference>
<comment type="caution">
    <text evidence="2">The sequence shown here is derived from an EMBL/GenBank/DDBJ whole genome shotgun (WGS) entry which is preliminary data.</text>
</comment>
<dbReference type="Gene3D" id="3.40.50.1820">
    <property type="entry name" value="alpha/beta hydrolase"/>
    <property type="match status" value="1"/>
</dbReference>
<name>A0ABT5KQY0_9BURK</name>
<evidence type="ECO:0000313" key="2">
    <source>
        <dbReference type="EMBL" id="MDC8785319.1"/>
    </source>
</evidence>
<protein>
    <recommendedName>
        <fullName evidence="1">GPI inositol-deacylase PGAP1-like alpha/beta domain-containing protein</fullName>
    </recommendedName>
</protein>
<dbReference type="EMBL" id="JAQQXS010000007">
    <property type="protein sequence ID" value="MDC8785319.1"/>
    <property type="molecule type" value="Genomic_DNA"/>
</dbReference>
<accession>A0ABT5KQY0</accession>
<feature type="domain" description="GPI inositol-deacylase PGAP1-like alpha/beta" evidence="1">
    <location>
        <begin position="120"/>
        <end position="186"/>
    </location>
</feature>
<gene>
    <name evidence="2" type="ORF">PRZ01_08970</name>
</gene>
<dbReference type="RefSeq" id="WP_273596441.1">
    <property type="nucleotide sequence ID" value="NZ_JAQQXS010000007.1"/>
</dbReference>
<dbReference type="SUPFAM" id="SSF53474">
    <property type="entry name" value="alpha/beta-Hydrolases"/>
    <property type="match status" value="1"/>
</dbReference>
<sequence length="484" mass="54439">MLPWSVRGAETRKQYLRPEVMKLDDGGAIPEGTLQQAAELKRRGWGEVGAMSYAEFLVWLENNLNDSDHARTGLRAQLMDMDLQAHKGEAKLSWDEVALSYKYRFPVHACGYNWLQSNVDSAEHLKQRINEVIARYNSEGKRCEKVILVTHSMGGLVARYCSEALGMRDKIMGIVHGVMPAIGAPAVYRRFKSGTEDYSAFYNVAAAMGAAVLGNDAAEMTAVLSSAPGPLQLLPGKQYGNKWLHIKDRNYTYSMPMNGDPYNEIYTVRGQWWSMCDDHLMNPLNQERDARAWTRQNEIDWAAFTRIIRNDVAKFHVKIADKYHPNTHAFFGSDETFRAYGNVTWSSTTGLMAATVFKDRKLDVLNARPLTIEELREHKRDDKAGAELKTERHVDASYTDKGWFSKDTLIYRISAPDAPGDGTVPHASGVAPEAFCKSMLRVGVGHEPAYKQSVSPDNLKACQFTLRAIIKIAQEVKTTSLRYD</sequence>
<proteinExistence type="predicted"/>
<evidence type="ECO:0000259" key="1">
    <source>
        <dbReference type="Pfam" id="PF07819"/>
    </source>
</evidence>